<dbReference type="InterPro" id="IPR013342">
    <property type="entry name" value="Mandelate_racemase_C"/>
</dbReference>
<evidence type="ECO:0000259" key="5">
    <source>
        <dbReference type="SMART" id="SM00922"/>
    </source>
</evidence>
<name>A0A4R2N4B6_9PAST</name>
<dbReference type="GO" id="GO:0046872">
    <property type="term" value="F:metal ion binding"/>
    <property type="evidence" value="ECO:0007669"/>
    <property type="project" value="UniProtKB-KW"/>
</dbReference>
<reference evidence="6 7" key="1">
    <citation type="submission" date="2019-03" db="EMBL/GenBank/DDBJ databases">
        <title>Genomic Encyclopedia of Type Strains, Phase IV (KMG-IV): sequencing the most valuable type-strain genomes for metagenomic binning, comparative biology and taxonomic classification.</title>
        <authorList>
            <person name="Goeker M."/>
        </authorList>
    </citation>
    <scope>NUCLEOTIDE SEQUENCE [LARGE SCALE GENOMIC DNA]</scope>
    <source>
        <strain evidence="6 7">DSM 16380</strain>
    </source>
</reference>
<dbReference type="Proteomes" id="UP000295537">
    <property type="component" value="Unassembled WGS sequence"/>
</dbReference>
<dbReference type="PANTHER" id="PTHR48073">
    <property type="entry name" value="O-SUCCINYLBENZOATE SYNTHASE-RELATED"/>
    <property type="match status" value="1"/>
</dbReference>
<dbReference type="RefSeq" id="WP_132502090.1">
    <property type="nucleotide sequence ID" value="NZ_LVXA01000001.1"/>
</dbReference>
<keyword evidence="3" id="KW-0456">Lyase</keyword>
<keyword evidence="2" id="KW-0460">Magnesium</keyword>
<dbReference type="SFLD" id="SFLDS00001">
    <property type="entry name" value="Enolase"/>
    <property type="match status" value="1"/>
</dbReference>
<gene>
    <name evidence="6" type="ORF">EV693_11913</name>
</gene>
<keyword evidence="7" id="KW-1185">Reference proteome</keyword>
<dbReference type="Pfam" id="PF21508">
    <property type="entry name" value="MenC_N"/>
    <property type="match status" value="1"/>
</dbReference>
<dbReference type="NCBIfam" id="NF003473">
    <property type="entry name" value="PRK05105.1"/>
    <property type="match status" value="1"/>
</dbReference>
<dbReference type="OrthoDB" id="3725747at2"/>
<dbReference type="EC" id="4.2.1.113" evidence="4"/>
<evidence type="ECO:0000313" key="7">
    <source>
        <dbReference type="Proteomes" id="UP000295537"/>
    </source>
</evidence>
<dbReference type="SMART" id="SM00922">
    <property type="entry name" value="MR_MLE"/>
    <property type="match status" value="1"/>
</dbReference>
<dbReference type="Gene3D" id="3.20.20.120">
    <property type="entry name" value="Enolase-like C-terminal domain"/>
    <property type="match status" value="1"/>
</dbReference>
<evidence type="ECO:0000313" key="6">
    <source>
        <dbReference type="EMBL" id="TCP15303.1"/>
    </source>
</evidence>
<dbReference type="SFLD" id="SFLDG00180">
    <property type="entry name" value="muconate_cycloisomerase"/>
    <property type="match status" value="1"/>
</dbReference>
<dbReference type="AlphaFoldDB" id="A0A4R2N4B6"/>
<dbReference type="PANTHER" id="PTHR48073:SF2">
    <property type="entry name" value="O-SUCCINYLBENZOATE SYNTHASE"/>
    <property type="match status" value="1"/>
</dbReference>
<evidence type="ECO:0000256" key="4">
    <source>
        <dbReference type="NCBIfam" id="TIGR01927"/>
    </source>
</evidence>
<dbReference type="Pfam" id="PF13378">
    <property type="entry name" value="MR_MLE_C"/>
    <property type="match status" value="1"/>
</dbReference>
<dbReference type="Gene3D" id="3.30.390.10">
    <property type="entry name" value="Enolase-like, N-terminal domain"/>
    <property type="match status" value="1"/>
</dbReference>
<sequence length="324" mass="36448">MRSAKLYCYNLPMQSGLVLRCQKLTKRKGFLLHLCEKNQHGWGEIAPLPTFSKESLDIAEQQLRSWIANWLKGQNNSNKLDDYAPSVAFGISCALAEVHQQIGEIANYQTASLCDLTSPLIAQKLTGNLVKIKVGRGSSKEEGKKINAILASTPNLTLRLDANRAWSREAAAQFAEQISLKYRENIQFIEEPCQTPILSQQFSEQFNFNLAWDETVQENPFLFPYTPKLKAIIIKPTLIGSLKKCLNLMKLAQQRGLMTIISSSLESSFALTQLARIAQQYAPNTILGLDTLNLMQHQLLRHWHCSDLPVVDLTSSFISQVQLD</sequence>
<dbReference type="NCBIfam" id="TIGR01927">
    <property type="entry name" value="menC_gam_Gplu"/>
    <property type="match status" value="1"/>
</dbReference>
<keyword evidence="1" id="KW-0479">Metal-binding</keyword>
<protein>
    <recommendedName>
        <fullName evidence="4">o-succinylbenzoate synthase</fullName>
        <ecNumber evidence="4">4.2.1.113</ecNumber>
    </recommendedName>
</protein>
<evidence type="ECO:0000256" key="2">
    <source>
        <dbReference type="ARBA" id="ARBA00022842"/>
    </source>
</evidence>
<evidence type="ECO:0000256" key="3">
    <source>
        <dbReference type="ARBA" id="ARBA00023239"/>
    </source>
</evidence>
<evidence type="ECO:0000256" key="1">
    <source>
        <dbReference type="ARBA" id="ARBA00022723"/>
    </source>
</evidence>
<dbReference type="GO" id="GO:0043748">
    <property type="term" value="F:O-succinylbenzoate synthase activity"/>
    <property type="evidence" value="ECO:0007669"/>
    <property type="project" value="UniProtKB-EC"/>
</dbReference>
<dbReference type="GO" id="GO:0009234">
    <property type="term" value="P:menaquinone biosynthetic process"/>
    <property type="evidence" value="ECO:0007669"/>
    <property type="project" value="UniProtKB-UniRule"/>
</dbReference>
<feature type="domain" description="Mandelate racemase/muconate lactonizing enzyme C-terminal" evidence="5">
    <location>
        <begin position="118"/>
        <end position="209"/>
    </location>
</feature>
<comment type="caution">
    <text evidence="6">The sequence shown here is derived from an EMBL/GenBank/DDBJ whole genome shotgun (WGS) entry which is preliminary data.</text>
</comment>
<dbReference type="InterPro" id="IPR041338">
    <property type="entry name" value="OSBS_N"/>
</dbReference>
<dbReference type="SUPFAM" id="SSF54826">
    <property type="entry name" value="Enolase N-terminal domain-like"/>
    <property type="match status" value="1"/>
</dbReference>
<dbReference type="SUPFAM" id="SSF51604">
    <property type="entry name" value="Enolase C-terminal domain-like"/>
    <property type="match status" value="1"/>
</dbReference>
<dbReference type="InterPro" id="IPR036849">
    <property type="entry name" value="Enolase-like_C_sf"/>
</dbReference>
<dbReference type="InterPro" id="IPR029017">
    <property type="entry name" value="Enolase-like_N"/>
</dbReference>
<proteinExistence type="predicted"/>
<dbReference type="CDD" id="cd03320">
    <property type="entry name" value="OSBS"/>
    <property type="match status" value="1"/>
</dbReference>
<dbReference type="SFLD" id="SFLDF00009">
    <property type="entry name" value="o-succinylbenzoate_synthase"/>
    <property type="match status" value="1"/>
</dbReference>
<organism evidence="6 7">
    <name type="scientific">Nicoletella semolina</name>
    <dbReference type="NCBI Taxonomy" id="271160"/>
    <lineage>
        <taxon>Bacteria</taxon>
        <taxon>Pseudomonadati</taxon>
        <taxon>Pseudomonadota</taxon>
        <taxon>Gammaproteobacteria</taxon>
        <taxon>Pasteurellales</taxon>
        <taxon>Pasteurellaceae</taxon>
        <taxon>Nicoletella</taxon>
    </lineage>
</organism>
<dbReference type="InterPro" id="IPR029065">
    <property type="entry name" value="Enolase_C-like"/>
</dbReference>
<dbReference type="EMBL" id="SLXJ01000019">
    <property type="protein sequence ID" value="TCP15303.1"/>
    <property type="molecule type" value="Genomic_DNA"/>
</dbReference>
<accession>A0A4R2N4B6</accession>